<proteinExistence type="predicted"/>
<keyword evidence="1" id="KW-0812">Transmembrane</keyword>
<feature type="domain" description="DUF7088" evidence="3">
    <location>
        <begin position="40"/>
        <end position="134"/>
    </location>
</feature>
<dbReference type="Pfam" id="PF09822">
    <property type="entry name" value="ABC_transp_aux"/>
    <property type="match status" value="1"/>
</dbReference>
<dbReference type="Proteomes" id="UP000267844">
    <property type="component" value="Unassembled WGS sequence"/>
</dbReference>
<evidence type="ECO:0000259" key="2">
    <source>
        <dbReference type="Pfam" id="PF09822"/>
    </source>
</evidence>
<feature type="transmembrane region" description="Helical" evidence="1">
    <location>
        <begin position="536"/>
        <end position="556"/>
    </location>
</feature>
<comment type="caution">
    <text evidence="4">The sequence shown here is derived from an EMBL/GenBank/DDBJ whole genome shotgun (WGS) entry which is preliminary data.</text>
</comment>
<dbReference type="InterPro" id="IPR019863">
    <property type="entry name" value="Motility-assoc_ABC-rel_GldG"/>
</dbReference>
<name>A0A3R8TLQ9_9FLAO</name>
<sequence length="563" mass="64040">MKIKNSAMKKLNKKHLITFIAFIALFIIAQFVYTRIDMTKDKRFTLTSTTEKLVENVKQPLKIEILLGGDLTGDYRILKNEIQFLLDELREKNSNISYSFIDPVDLGQAELEQNKLTPVPIKTDKGILNVYPYAKLTYGDKSTYMEVLVNDPSTPFEKLALASTEKLEYLFAEKIQKATNFERKRVGFIVHHDELPEVNIQGLGSALSEKYDVEIYLNPIANKSFTLQPSDLDSLKRFDALIIAKPTLPFSDMDKLVLDQYIMNGGKMMMAVETVDAEMDSIFRSGKIVAFPRDLKLNDFLFNYGVRIHPAVIKDMNGAQIVLADGETAGNTSYNYYNWPYFELGIKGEENPITSSIDHVLFQFANPIELLKNPTIKQTVLLSSSEQTSLKPALNYIQLNEVEIENPEEYKMGKIPMAVLLEGNFNSAYASRYERKEFPNFKPKTTDGKMIVISDGDVLKNALWRGIPMQLGENKFSVRPDNPDGKPKTYANQTFVMNAMDYLLGDADFLALRNRKLEIPLLSETAIIQEKSTWQMINLLVPTTIIIALAGTGFWLRKKRYSK</sequence>
<dbReference type="Pfam" id="PF23357">
    <property type="entry name" value="DUF7088"/>
    <property type="match status" value="1"/>
</dbReference>
<dbReference type="InterPro" id="IPR055396">
    <property type="entry name" value="DUF7088"/>
</dbReference>
<evidence type="ECO:0000256" key="1">
    <source>
        <dbReference type="SAM" id="Phobius"/>
    </source>
</evidence>
<dbReference type="InterPro" id="IPR019196">
    <property type="entry name" value="ABC_transp_unknown"/>
</dbReference>
<keyword evidence="1" id="KW-0472">Membrane</keyword>
<dbReference type="AlphaFoldDB" id="A0A3R8TLQ9"/>
<keyword evidence="1" id="KW-1133">Transmembrane helix</keyword>
<organism evidence="4 5">
    <name type="scientific">Empedobacter falsenii</name>
    <dbReference type="NCBI Taxonomy" id="343874"/>
    <lineage>
        <taxon>Bacteria</taxon>
        <taxon>Pseudomonadati</taxon>
        <taxon>Bacteroidota</taxon>
        <taxon>Flavobacteriia</taxon>
        <taxon>Flavobacteriales</taxon>
        <taxon>Weeksellaceae</taxon>
        <taxon>Empedobacter</taxon>
    </lineage>
</organism>
<evidence type="ECO:0000313" key="4">
    <source>
        <dbReference type="EMBL" id="RRT92052.1"/>
    </source>
</evidence>
<protein>
    <submittedName>
        <fullName evidence="4">Gliding motility-associated ABC transporter substrate-binding protein GldG</fullName>
    </submittedName>
</protein>
<reference evidence="4 5" key="1">
    <citation type="submission" date="2018-10" db="EMBL/GenBank/DDBJ databases">
        <title>Transmission dynamics of multidrug resistant bacteria on intensive care unit surfaces.</title>
        <authorList>
            <person name="D'Souza A.W."/>
            <person name="Potter R.F."/>
            <person name="Wallace M."/>
            <person name="Shupe A."/>
            <person name="Patel S."/>
            <person name="Sun S."/>
            <person name="Gul D."/>
            <person name="Kwon J.H."/>
            <person name="Andleeb S."/>
            <person name="Burnham C.-A.D."/>
            <person name="Dantas G."/>
        </authorList>
    </citation>
    <scope>NUCLEOTIDE SEQUENCE [LARGE SCALE GENOMIC DNA]</scope>
    <source>
        <strain evidence="4 5">WF_348</strain>
    </source>
</reference>
<accession>A0A3R8TLQ9</accession>
<dbReference type="NCBIfam" id="TIGR03521">
    <property type="entry name" value="GldG"/>
    <property type="match status" value="1"/>
</dbReference>
<evidence type="ECO:0000313" key="5">
    <source>
        <dbReference type="Proteomes" id="UP000267844"/>
    </source>
</evidence>
<feature type="domain" description="ABC-type uncharacterised transport system" evidence="2">
    <location>
        <begin position="183"/>
        <end position="499"/>
    </location>
</feature>
<evidence type="ECO:0000259" key="3">
    <source>
        <dbReference type="Pfam" id="PF23357"/>
    </source>
</evidence>
<dbReference type="EMBL" id="RHPO01000011">
    <property type="protein sequence ID" value="RRT92052.1"/>
    <property type="molecule type" value="Genomic_DNA"/>
</dbReference>
<gene>
    <name evidence="4" type="primary">gldG</name>
    <name evidence="4" type="ORF">EGI89_07000</name>
</gene>